<dbReference type="AlphaFoldDB" id="A0ABD2QDW0"/>
<keyword evidence="2" id="KW-0285">Flavoprotein</keyword>
<dbReference type="Proteomes" id="UP001626550">
    <property type="component" value="Unassembled WGS sequence"/>
</dbReference>
<comment type="caution">
    <text evidence="7">The sequence shown here is derived from an EMBL/GenBank/DDBJ whole genome shotgun (WGS) entry which is preliminary data.</text>
</comment>
<evidence type="ECO:0000256" key="1">
    <source>
        <dbReference type="ARBA" id="ARBA00001974"/>
    </source>
</evidence>
<dbReference type="InterPro" id="IPR010795">
    <property type="entry name" value="Prenylcys_lyase"/>
</dbReference>
<keyword evidence="5" id="KW-0325">Glycoprotein</keyword>
<keyword evidence="3" id="KW-0274">FAD</keyword>
<dbReference type="EMBL" id="JBJKFK010000336">
    <property type="protein sequence ID" value="KAL3317748.1"/>
    <property type="molecule type" value="Genomic_DNA"/>
</dbReference>
<evidence type="ECO:0000313" key="7">
    <source>
        <dbReference type="EMBL" id="KAL3317748.1"/>
    </source>
</evidence>
<evidence type="ECO:0000256" key="4">
    <source>
        <dbReference type="ARBA" id="ARBA00023002"/>
    </source>
</evidence>
<keyword evidence="8" id="KW-1185">Reference proteome</keyword>
<comment type="cofactor">
    <cofactor evidence="1">
        <name>FAD</name>
        <dbReference type="ChEBI" id="CHEBI:57692"/>
    </cofactor>
</comment>
<evidence type="ECO:0000256" key="5">
    <source>
        <dbReference type="ARBA" id="ARBA00023180"/>
    </source>
</evidence>
<evidence type="ECO:0000313" key="8">
    <source>
        <dbReference type="Proteomes" id="UP001626550"/>
    </source>
</evidence>
<organism evidence="7 8">
    <name type="scientific">Cichlidogyrus casuarinus</name>
    <dbReference type="NCBI Taxonomy" id="1844966"/>
    <lineage>
        <taxon>Eukaryota</taxon>
        <taxon>Metazoa</taxon>
        <taxon>Spiralia</taxon>
        <taxon>Lophotrochozoa</taxon>
        <taxon>Platyhelminthes</taxon>
        <taxon>Monogenea</taxon>
        <taxon>Monopisthocotylea</taxon>
        <taxon>Dactylogyridea</taxon>
        <taxon>Ancyrocephalidae</taxon>
        <taxon>Cichlidogyrus</taxon>
    </lineage>
</organism>
<dbReference type="PANTHER" id="PTHR15944">
    <property type="entry name" value="FARNESYLCYSTEINE LYASE"/>
    <property type="match status" value="1"/>
</dbReference>
<protein>
    <submittedName>
        <fullName evidence="7">Prenylcysteine oxidase-like</fullName>
    </submittedName>
</protein>
<dbReference type="Pfam" id="PF07156">
    <property type="entry name" value="Prenylcys_lyase"/>
    <property type="match status" value="1"/>
</dbReference>
<sequence>MGELDGPKFGLTEEQTRDYAVAILRSRNSETDVLSVIQKPTCLLRPVESCESKPTGKNDTYVFFTERSRVSEPEKEVPARFMKDGVCKGIAVTDWLAYPLYKPAPNADALGQFKLAHGLYYSNAIELAASCMEMSIIGAMNVVNLLLLEHRQKTDPGCPILSSLINAPFKP</sequence>
<feature type="domain" description="Prenylcysteine lyase" evidence="6">
    <location>
        <begin position="2"/>
        <end position="154"/>
    </location>
</feature>
<evidence type="ECO:0000256" key="3">
    <source>
        <dbReference type="ARBA" id="ARBA00022827"/>
    </source>
</evidence>
<dbReference type="InterPro" id="IPR017046">
    <property type="entry name" value="Prenylcysteine_Oxase1"/>
</dbReference>
<evidence type="ECO:0000256" key="2">
    <source>
        <dbReference type="ARBA" id="ARBA00022630"/>
    </source>
</evidence>
<gene>
    <name evidence="7" type="primary">PCYOX1L_1</name>
    <name evidence="7" type="ORF">Ciccas_003597</name>
</gene>
<dbReference type="PANTHER" id="PTHR15944:SF0">
    <property type="entry name" value="PRENYLCYSTEINE LYASE DOMAIN-CONTAINING PROTEIN"/>
    <property type="match status" value="1"/>
</dbReference>
<proteinExistence type="predicted"/>
<evidence type="ECO:0000259" key="6">
    <source>
        <dbReference type="Pfam" id="PF07156"/>
    </source>
</evidence>
<reference evidence="7 8" key="1">
    <citation type="submission" date="2024-11" db="EMBL/GenBank/DDBJ databases">
        <title>Adaptive evolution of stress response genes in parasites aligns with host niche diversity.</title>
        <authorList>
            <person name="Hahn C."/>
            <person name="Resl P."/>
        </authorList>
    </citation>
    <scope>NUCLEOTIDE SEQUENCE [LARGE SCALE GENOMIC DNA]</scope>
    <source>
        <strain evidence="7">EGGRZ-B1_66</strain>
        <tissue evidence="7">Body</tissue>
    </source>
</reference>
<name>A0ABD2QDW0_9PLAT</name>
<keyword evidence="4" id="KW-0560">Oxidoreductase</keyword>
<accession>A0ABD2QDW0</accession>
<dbReference type="GO" id="GO:0016491">
    <property type="term" value="F:oxidoreductase activity"/>
    <property type="evidence" value="ECO:0007669"/>
    <property type="project" value="UniProtKB-KW"/>
</dbReference>